<keyword evidence="1" id="KW-1133">Transmembrane helix</keyword>
<dbReference type="EMBL" id="BK032843">
    <property type="protein sequence ID" value="DAF63731.1"/>
    <property type="molecule type" value="Genomic_DNA"/>
</dbReference>
<proteinExistence type="predicted"/>
<feature type="transmembrane region" description="Helical" evidence="1">
    <location>
        <begin position="30"/>
        <end position="54"/>
    </location>
</feature>
<reference evidence="2" key="1">
    <citation type="journal article" date="2021" name="Proc. Natl. Acad. Sci. U.S.A.">
        <title>A Catalog of Tens of Thousands of Viruses from Human Metagenomes Reveals Hidden Associations with Chronic Diseases.</title>
        <authorList>
            <person name="Tisza M.J."/>
            <person name="Buck C.B."/>
        </authorList>
    </citation>
    <scope>NUCLEOTIDE SEQUENCE</scope>
    <source>
        <strain evidence="2">Ctz6O13</strain>
    </source>
</reference>
<keyword evidence="1" id="KW-0472">Membrane</keyword>
<protein>
    <submittedName>
        <fullName evidence="2">Uncharacterized protein</fullName>
    </submittedName>
</protein>
<accession>A0A8S5TKZ4</accession>
<name>A0A8S5TKZ4_9CAUD</name>
<organism evidence="2">
    <name type="scientific">Podoviridae sp. ctz6O13</name>
    <dbReference type="NCBI Taxonomy" id="2827757"/>
    <lineage>
        <taxon>Viruses</taxon>
        <taxon>Duplodnaviria</taxon>
        <taxon>Heunggongvirae</taxon>
        <taxon>Uroviricota</taxon>
        <taxon>Caudoviricetes</taxon>
    </lineage>
</organism>
<sequence length="123" mass="14145">MPCTNVTLSNIIKTSSKKKGSLRVVTLPSYPFFVCLLFRHFISFFYFIQINFFFTVFTPCRLINVGAIGKSFVGVYPSLNLHVITPTYVTLKLCFHITYFVHFPQIFLLVVTICKSNPHINII</sequence>
<evidence type="ECO:0000256" key="1">
    <source>
        <dbReference type="SAM" id="Phobius"/>
    </source>
</evidence>
<evidence type="ECO:0000313" key="2">
    <source>
        <dbReference type="EMBL" id="DAF63731.1"/>
    </source>
</evidence>
<keyword evidence="1" id="KW-0812">Transmembrane</keyword>